<dbReference type="PANTHER" id="PTHR36503:SF3">
    <property type="entry name" value="BLR0126 PROTEIN"/>
    <property type="match status" value="1"/>
</dbReference>
<dbReference type="AlphaFoldDB" id="A0A3A9ZNG6"/>
<dbReference type="EMBL" id="RBAN01000013">
    <property type="protein sequence ID" value="RKN49027.1"/>
    <property type="molecule type" value="Genomic_DNA"/>
</dbReference>
<dbReference type="PANTHER" id="PTHR36503">
    <property type="entry name" value="BLR2520 PROTEIN"/>
    <property type="match status" value="1"/>
</dbReference>
<comment type="caution">
    <text evidence="2">The sequence shown here is derived from an EMBL/GenBank/DDBJ whole genome shotgun (WGS) entry which is preliminary data.</text>
</comment>
<proteinExistence type="predicted"/>
<dbReference type="InterPro" id="IPR037523">
    <property type="entry name" value="VOC_core"/>
</dbReference>
<dbReference type="Proteomes" id="UP000279968">
    <property type="component" value="Unassembled WGS sequence"/>
</dbReference>
<evidence type="ECO:0000313" key="2">
    <source>
        <dbReference type="EMBL" id="RKN49027.1"/>
    </source>
</evidence>
<dbReference type="InterPro" id="IPR029068">
    <property type="entry name" value="Glyas_Bleomycin-R_OHBP_Dase"/>
</dbReference>
<dbReference type="PROSITE" id="PS51819">
    <property type="entry name" value="VOC"/>
    <property type="match status" value="1"/>
</dbReference>
<reference evidence="2 3" key="1">
    <citation type="journal article" date="2015" name="Int. J. Syst. Evol. Microbiol.">
        <title>Micromonospora costi sp. nov., isolated from a leaf of Costus speciosus.</title>
        <authorList>
            <person name="Thawai C."/>
        </authorList>
    </citation>
    <scope>NUCLEOTIDE SEQUENCE [LARGE SCALE GENOMIC DNA]</scope>
    <source>
        <strain evidence="2 3">CS1-12</strain>
    </source>
</reference>
<keyword evidence="3" id="KW-1185">Reference proteome</keyword>
<dbReference type="InterPro" id="IPR004360">
    <property type="entry name" value="Glyas_Fos-R_dOase_dom"/>
</dbReference>
<sequence length="131" mass="14382">MERMFDTALVNLYTKDIEAGIRFYRDLLGFTETFRTPTEGVPEHIELRLGGFTVGLGTVEAARRVHGVEAEPGRPTMALVVWAHDVDEAYDRLVAAGVPAVQPPHDTGNNNRNALLRDPDGNLVEIVSKVG</sequence>
<name>A0A3A9ZNG6_9ACTN</name>
<evidence type="ECO:0000313" key="3">
    <source>
        <dbReference type="Proteomes" id="UP000279968"/>
    </source>
</evidence>
<organism evidence="2 3">
    <name type="scientific">Micromonospora costi</name>
    <dbReference type="NCBI Taxonomy" id="1530042"/>
    <lineage>
        <taxon>Bacteria</taxon>
        <taxon>Bacillati</taxon>
        <taxon>Actinomycetota</taxon>
        <taxon>Actinomycetes</taxon>
        <taxon>Micromonosporales</taxon>
        <taxon>Micromonosporaceae</taxon>
        <taxon>Micromonospora</taxon>
    </lineage>
</organism>
<accession>A0A3A9ZNG6</accession>
<evidence type="ECO:0000259" key="1">
    <source>
        <dbReference type="PROSITE" id="PS51819"/>
    </source>
</evidence>
<protein>
    <submittedName>
        <fullName evidence="2">VOC family protein</fullName>
    </submittedName>
</protein>
<dbReference type="SUPFAM" id="SSF54593">
    <property type="entry name" value="Glyoxalase/Bleomycin resistance protein/Dihydroxybiphenyl dioxygenase"/>
    <property type="match status" value="1"/>
</dbReference>
<feature type="domain" description="VOC" evidence="1">
    <location>
        <begin position="4"/>
        <end position="129"/>
    </location>
</feature>
<gene>
    <name evidence="2" type="ORF">D7193_32675</name>
</gene>
<dbReference type="Gene3D" id="3.10.180.10">
    <property type="entry name" value="2,3-Dihydroxybiphenyl 1,2-Dioxygenase, domain 1"/>
    <property type="match status" value="1"/>
</dbReference>
<dbReference type="Pfam" id="PF00903">
    <property type="entry name" value="Glyoxalase"/>
    <property type="match status" value="1"/>
</dbReference>